<reference evidence="1" key="1">
    <citation type="submission" date="2013-07" db="EMBL/GenBank/DDBJ databases">
        <title>The genome of Eucalyptus grandis.</title>
        <authorList>
            <person name="Schmutz J."/>
            <person name="Hayes R."/>
            <person name="Myburg A."/>
            <person name="Tuskan G."/>
            <person name="Grattapaglia D."/>
            <person name="Rokhsar D.S."/>
        </authorList>
    </citation>
    <scope>NUCLEOTIDE SEQUENCE</scope>
    <source>
        <tissue evidence="1">Leaf extractions</tissue>
    </source>
</reference>
<evidence type="ECO:0000313" key="1">
    <source>
        <dbReference type="EMBL" id="KCW84330.1"/>
    </source>
</evidence>
<name>A0A059D293_EUCGR</name>
<accession>A0A059D293</accession>
<protein>
    <submittedName>
        <fullName evidence="1">Uncharacterized protein</fullName>
    </submittedName>
</protein>
<dbReference type="Gramene" id="KCW84330">
    <property type="protein sequence ID" value="KCW84330"/>
    <property type="gene ID" value="EUGRSUZ_B01178"/>
</dbReference>
<organism evidence="1">
    <name type="scientific">Eucalyptus grandis</name>
    <name type="common">Flooded gum</name>
    <dbReference type="NCBI Taxonomy" id="71139"/>
    <lineage>
        <taxon>Eukaryota</taxon>
        <taxon>Viridiplantae</taxon>
        <taxon>Streptophyta</taxon>
        <taxon>Embryophyta</taxon>
        <taxon>Tracheophyta</taxon>
        <taxon>Spermatophyta</taxon>
        <taxon>Magnoliopsida</taxon>
        <taxon>eudicotyledons</taxon>
        <taxon>Gunneridae</taxon>
        <taxon>Pentapetalae</taxon>
        <taxon>rosids</taxon>
        <taxon>malvids</taxon>
        <taxon>Myrtales</taxon>
        <taxon>Myrtaceae</taxon>
        <taxon>Myrtoideae</taxon>
        <taxon>Eucalypteae</taxon>
        <taxon>Eucalyptus</taxon>
    </lineage>
</organism>
<gene>
    <name evidence="1" type="ORF">EUGRSUZ_B01178</name>
</gene>
<dbReference type="InParanoid" id="A0A059D293"/>
<sequence>MDICPLPLKYMGKLQQSQLCWHKICPYGNRNELLLAILATVQEKPQENIWPRDQVAYMAGLELNLLVGS</sequence>
<dbReference type="EMBL" id="KK198754">
    <property type="protein sequence ID" value="KCW84330.1"/>
    <property type="molecule type" value="Genomic_DNA"/>
</dbReference>
<proteinExistence type="predicted"/>
<dbReference type="AlphaFoldDB" id="A0A059D293"/>